<evidence type="ECO:0000256" key="2">
    <source>
        <dbReference type="SAM" id="Phobius"/>
    </source>
</evidence>
<sequence>MRTAEEAMESMQAHGLSGNLLSHVARGREWATPGVQAALQRAVAGLDAGIETASPRLQAILRQLADDVAAGVETLTPKVRQQLGRVGPNPSARAGKRVPAPNRTSKTWWWLAGIVALAAGAAVWRSRQASLRTEATSGSQEQEAGGSNPNVDADLTTRPR</sequence>
<keyword evidence="2" id="KW-1133">Transmembrane helix</keyword>
<proteinExistence type="predicted"/>
<dbReference type="AlphaFoldDB" id="A0A0B4DXU7"/>
<gene>
    <name evidence="3" type="ORF">RM50_02775</name>
</gene>
<dbReference type="EMBL" id="JWTB01000005">
    <property type="protein sequence ID" value="KIC69265.1"/>
    <property type="molecule type" value="Genomic_DNA"/>
</dbReference>
<evidence type="ECO:0000313" key="3">
    <source>
        <dbReference type="EMBL" id="KIC69265.1"/>
    </source>
</evidence>
<name>A0A0B4DXU7_PSEPS</name>
<feature type="transmembrane region" description="Helical" evidence="2">
    <location>
        <begin position="107"/>
        <end position="124"/>
    </location>
</feature>
<dbReference type="RefSeq" id="WP_043449652.1">
    <property type="nucleotide sequence ID" value="NZ_JWTB01000005.1"/>
</dbReference>
<evidence type="ECO:0000313" key="4">
    <source>
        <dbReference type="Proteomes" id="UP000031196"/>
    </source>
</evidence>
<protein>
    <submittedName>
        <fullName evidence="3">Uncharacterized protein</fullName>
    </submittedName>
</protein>
<keyword evidence="2" id="KW-0812">Transmembrane</keyword>
<feature type="region of interest" description="Disordered" evidence="1">
    <location>
        <begin position="128"/>
        <end position="160"/>
    </location>
</feature>
<reference evidence="3 4" key="1">
    <citation type="submission" date="2014-12" db="EMBL/GenBank/DDBJ databases">
        <title>Genome sequencing of Arthrobacter phenanthrenivorans SWC37.</title>
        <authorList>
            <person name="Tan P.W."/>
            <person name="Chan K.-G."/>
        </authorList>
    </citation>
    <scope>NUCLEOTIDE SEQUENCE [LARGE SCALE GENOMIC DNA]</scope>
    <source>
        <strain evidence="3 4">SWC37</strain>
    </source>
</reference>
<feature type="compositionally biased region" description="Polar residues" evidence="1">
    <location>
        <begin position="128"/>
        <end position="150"/>
    </location>
</feature>
<organism evidence="3 4">
    <name type="scientific">Pseudarthrobacter phenanthrenivorans</name>
    <name type="common">Arthrobacter phenanthrenivorans</name>
    <dbReference type="NCBI Taxonomy" id="361575"/>
    <lineage>
        <taxon>Bacteria</taxon>
        <taxon>Bacillati</taxon>
        <taxon>Actinomycetota</taxon>
        <taxon>Actinomycetes</taxon>
        <taxon>Micrococcales</taxon>
        <taxon>Micrococcaceae</taxon>
        <taxon>Pseudarthrobacter</taxon>
    </lineage>
</organism>
<comment type="caution">
    <text evidence="3">The sequence shown here is derived from an EMBL/GenBank/DDBJ whole genome shotgun (WGS) entry which is preliminary data.</text>
</comment>
<evidence type="ECO:0000256" key="1">
    <source>
        <dbReference type="SAM" id="MobiDB-lite"/>
    </source>
</evidence>
<accession>A0A0B4DXU7</accession>
<dbReference type="Proteomes" id="UP000031196">
    <property type="component" value="Unassembled WGS sequence"/>
</dbReference>
<keyword evidence="2" id="KW-0472">Membrane</keyword>